<sequence>MRTMVATLLATFLAFFVSTTYGTPIVIKFAHLEYDDTPKGKMAHRFEELVESKFPDKVKIEVYPDSQLAYGNQIVDKIIAGEIEMGAPPLSKFKKYSAKYGIFDMPFLFTGIGAIDKFKRTKEGKALLKGMEHKGIIGLGYMHYGMKQFSANRPLFSPSDAKGLKFRIMDSAVLVAQFKALNAIPDTHHQEEI</sequence>
<evidence type="ECO:0000313" key="4">
    <source>
        <dbReference type="EMBL" id="VFK54600.1"/>
    </source>
</evidence>
<dbReference type="PANTHER" id="PTHR33376">
    <property type="match status" value="1"/>
</dbReference>
<reference evidence="4" key="1">
    <citation type="submission" date="2019-02" db="EMBL/GenBank/DDBJ databases">
        <authorList>
            <person name="Gruber-Vodicka R. H."/>
            <person name="Seah K. B. B."/>
        </authorList>
    </citation>
    <scope>NUCLEOTIDE SEQUENCE</scope>
    <source>
        <strain evidence="5">BECK_BY2</strain>
        <strain evidence="4">BECK_BY3</strain>
    </source>
</reference>
<evidence type="ECO:0000256" key="3">
    <source>
        <dbReference type="ARBA" id="ARBA00022729"/>
    </source>
</evidence>
<accession>A0A450ZLH3</accession>
<dbReference type="GO" id="GO:0055085">
    <property type="term" value="P:transmembrane transport"/>
    <property type="evidence" value="ECO:0007669"/>
    <property type="project" value="InterPro"/>
</dbReference>
<organism evidence="4">
    <name type="scientific">Candidatus Kentrum sp. TUN</name>
    <dbReference type="NCBI Taxonomy" id="2126343"/>
    <lineage>
        <taxon>Bacteria</taxon>
        <taxon>Pseudomonadati</taxon>
        <taxon>Pseudomonadota</taxon>
        <taxon>Gammaproteobacteria</taxon>
        <taxon>Candidatus Kentrum</taxon>
    </lineage>
</organism>
<dbReference type="InterPro" id="IPR038404">
    <property type="entry name" value="TRAP_DctP_sf"/>
</dbReference>
<name>A0A450ZLH3_9GAMM</name>
<gene>
    <name evidence="5" type="ORF">BECKTUN1418E_GA0071001_104713</name>
    <name evidence="4" type="ORF">BECKTUN1418F_GA0071002_104813</name>
</gene>
<dbReference type="NCBIfam" id="NF037995">
    <property type="entry name" value="TRAP_S1"/>
    <property type="match status" value="1"/>
</dbReference>
<dbReference type="InterPro" id="IPR018389">
    <property type="entry name" value="DctP_fam"/>
</dbReference>
<dbReference type="PANTHER" id="PTHR33376:SF7">
    <property type="entry name" value="C4-DICARBOXYLATE-BINDING PROTEIN DCTB"/>
    <property type="match status" value="1"/>
</dbReference>
<dbReference type="EMBL" id="CAADFV010000047">
    <property type="protein sequence ID" value="VFK57812.1"/>
    <property type="molecule type" value="Genomic_DNA"/>
</dbReference>
<dbReference type="AlphaFoldDB" id="A0A450ZLH3"/>
<dbReference type="EMBL" id="CAADFY010000048">
    <property type="protein sequence ID" value="VFK54600.1"/>
    <property type="molecule type" value="Genomic_DNA"/>
</dbReference>
<keyword evidence="3" id="KW-0732">Signal</keyword>
<keyword evidence="2" id="KW-0813">Transport</keyword>
<dbReference type="GO" id="GO:0015740">
    <property type="term" value="P:C4-dicarboxylate transport"/>
    <property type="evidence" value="ECO:0007669"/>
    <property type="project" value="TreeGrafter"/>
</dbReference>
<dbReference type="Pfam" id="PF03480">
    <property type="entry name" value="DctP"/>
    <property type="match status" value="1"/>
</dbReference>
<proteinExistence type="inferred from homology"/>
<comment type="similarity">
    <text evidence="1">Belongs to the bacterial solute-binding protein 7 family.</text>
</comment>
<evidence type="ECO:0000256" key="2">
    <source>
        <dbReference type="ARBA" id="ARBA00022448"/>
    </source>
</evidence>
<protein>
    <submittedName>
        <fullName evidence="4">Extracellular solute-binding protein, family 7</fullName>
    </submittedName>
</protein>
<dbReference type="Gene3D" id="3.40.190.170">
    <property type="entry name" value="Bacterial extracellular solute-binding protein, family 7"/>
    <property type="match status" value="1"/>
</dbReference>
<evidence type="ECO:0000256" key="1">
    <source>
        <dbReference type="ARBA" id="ARBA00009023"/>
    </source>
</evidence>
<evidence type="ECO:0000313" key="5">
    <source>
        <dbReference type="EMBL" id="VFK57812.1"/>
    </source>
</evidence>